<dbReference type="Pfam" id="PF00646">
    <property type="entry name" value="F-box"/>
    <property type="match status" value="1"/>
</dbReference>
<dbReference type="InterPro" id="IPR013187">
    <property type="entry name" value="F-box-assoc_dom_typ3"/>
</dbReference>
<dbReference type="InterPro" id="IPR001810">
    <property type="entry name" value="F-box_dom"/>
</dbReference>
<dbReference type="PANTHER" id="PTHR31672">
    <property type="entry name" value="BNACNNG10540D PROTEIN"/>
    <property type="match status" value="1"/>
</dbReference>
<dbReference type="InParanoid" id="A0A2G5CBA7"/>
<sequence length="406" mass="46684">MEKLTQDLIIDILSRLPTVPLLKSRCVCKSWNHIITFDPIFYTLRNNHKSLLTNADALILLSPCNFTDRSVDQLYFTQLNDPPLIQKIAVSSFVRGITKEVYLRIVGVCNGLICLATFQKPLCGPSSVDKQMIKSFYILNPISRENLELPKFEEESLLSISSGGSTGKLKQRRFYGFGFDKCNQVFKLVLFVIFYDVDDDYDNKIVMSEMLVFTFGSGWKRVLGEVPNMMRYAFTEASNVCVDGRLYWITCTTVPDSNSYNMVIMSFNLSDEAFGIIQIPEMVVVESDYYLVQAHYYYTLTVLENCLCWVDMKNDKHINIWIKTSAESWTKKFCLQKNLLPRHFGPVRPIKLEQNGELFLYHRNHVISYNVQCNKSKFFIIDGELEGISHDEGFSFAGSFISVNSH</sequence>
<dbReference type="CDD" id="cd22157">
    <property type="entry name" value="F-box_AtFBW1-like"/>
    <property type="match status" value="1"/>
</dbReference>
<dbReference type="STRING" id="218851.A0A2G5CBA7"/>
<gene>
    <name evidence="2" type="ORF">AQUCO_06800011v1</name>
</gene>
<accession>A0A2G5CBA7</accession>
<dbReference type="PROSITE" id="PS50181">
    <property type="entry name" value="FBOX"/>
    <property type="match status" value="1"/>
</dbReference>
<name>A0A2G5CBA7_AQUCA</name>
<dbReference type="SUPFAM" id="SSF81383">
    <property type="entry name" value="F-box domain"/>
    <property type="match status" value="1"/>
</dbReference>
<evidence type="ECO:0000259" key="1">
    <source>
        <dbReference type="PROSITE" id="PS50181"/>
    </source>
</evidence>
<organism evidence="2 3">
    <name type="scientific">Aquilegia coerulea</name>
    <name type="common">Rocky mountain columbine</name>
    <dbReference type="NCBI Taxonomy" id="218851"/>
    <lineage>
        <taxon>Eukaryota</taxon>
        <taxon>Viridiplantae</taxon>
        <taxon>Streptophyta</taxon>
        <taxon>Embryophyta</taxon>
        <taxon>Tracheophyta</taxon>
        <taxon>Spermatophyta</taxon>
        <taxon>Magnoliopsida</taxon>
        <taxon>Ranunculales</taxon>
        <taxon>Ranunculaceae</taxon>
        <taxon>Thalictroideae</taxon>
        <taxon>Aquilegia</taxon>
    </lineage>
</organism>
<dbReference type="Pfam" id="PF08268">
    <property type="entry name" value="FBA_3"/>
    <property type="match status" value="1"/>
</dbReference>
<dbReference type="EMBL" id="KZ305085">
    <property type="protein sequence ID" value="PIA28558.1"/>
    <property type="molecule type" value="Genomic_DNA"/>
</dbReference>
<evidence type="ECO:0000313" key="2">
    <source>
        <dbReference type="EMBL" id="PIA28558.1"/>
    </source>
</evidence>
<dbReference type="Proteomes" id="UP000230069">
    <property type="component" value="Unassembled WGS sequence"/>
</dbReference>
<dbReference type="InterPro" id="IPR036047">
    <property type="entry name" value="F-box-like_dom_sf"/>
</dbReference>
<dbReference type="SMART" id="SM00256">
    <property type="entry name" value="FBOX"/>
    <property type="match status" value="1"/>
</dbReference>
<dbReference type="AlphaFoldDB" id="A0A2G5CBA7"/>
<dbReference type="NCBIfam" id="TIGR01640">
    <property type="entry name" value="F_box_assoc_1"/>
    <property type="match status" value="1"/>
</dbReference>
<proteinExistence type="predicted"/>
<reference evidence="2 3" key="1">
    <citation type="submission" date="2017-09" db="EMBL/GenBank/DDBJ databases">
        <title>WGS assembly of Aquilegia coerulea Goldsmith.</title>
        <authorList>
            <person name="Hodges S."/>
            <person name="Kramer E."/>
            <person name="Nordborg M."/>
            <person name="Tomkins J."/>
            <person name="Borevitz J."/>
            <person name="Derieg N."/>
            <person name="Yan J."/>
            <person name="Mihaltcheva S."/>
            <person name="Hayes R.D."/>
            <person name="Rokhsar D."/>
        </authorList>
    </citation>
    <scope>NUCLEOTIDE SEQUENCE [LARGE SCALE GENOMIC DNA]</scope>
    <source>
        <strain evidence="3">cv. Goldsmith</strain>
    </source>
</reference>
<dbReference type="InterPro" id="IPR017451">
    <property type="entry name" value="F-box-assoc_interact_dom"/>
</dbReference>
<dbReference type="OrthoDB" id="5319261at2759"/>
<protein>
    <recommendedName>
        <fullName evidence="1">F-box domain-containing protein</fullName>
    </recommendedName>
</protein>
<keyword evidence="3" id="KW-1185">Reference proteome</keyword>
<dbReference type="PANTHER" id="PTHR31672:SF13">
    <property type="entry name" value="F-BOX PROTEIN CPR30-LIKE"/>
    <property type="match status" value="1"/>
</dbReference>
<dbReference type="Gene3D" id="1.20.1280.50">
    <property type="match status" value="1"/>
</dbReference>
<dbReference type="InterPro" id="IPR050796">
    <property type="entry name" value="SCF_F-box_component"/>
</dbReference>
<feature type="domain" description="F-box" evidence="1">
    <location>
        <begin position="1"/>
        <end position="44"/>
    </location>
</feature>
<evidence type="ECO:0000313" key="3">
    <source>
        <dbReference type="Proteomes" id="UP000230069"/>
    </source>
</evidence>